<dbReference type="CDD" id="cd06261">
    <property type="entry name" value="TM_PBP2"/>
    <property type="match status" value="1"/>
</dbReference>
<evidence type="ECO:0000256" key="1">
    <source>
        <dbReference type="ARBA" id="ARBA00004651"/>
    </source>
</evidence>
<feature type="transmembrane region" description="Helical" evidence="7">
    <location>
        <begin position="146"/>
        <end position="167"/>
    </location>
</feature>
<evidence type="ECO:0000256" key="6">
    <source>
        <dbReference type="ARBA" id="ARBA00023136"/>
    </source>
</evidence>
<keyword evidence="4 7" id="KW-0812">Transmembrane</keyword>
<dbReference type="PROSITE" id="PS50928">
    <property type="entry name" value="ABC_TM1"/>
    <property type="match status" value="1"/>
</dbReference>
<evidence type="ECO:0000256" key="7">
    <source>
        <dbReference type="RuleBase" id="RU363032"/>
    </source>
</evidence>
<dbReference type="InterPro" id="IPR000515">
    <property type="entry name" value="MetI-like"/>
</dbReference>
<proteinExistence type="inferred from homology"/>
<evidence type="ECO:0000256" key="5">
    <source>
        <dbReference type="ARBA" id="ARBA00022989"/>
    </source>
</evidence>
<dbReference type="AlphaFoldDB" id="A0A9D1G082"/>
<evidence type="ECO:0000313" key="9">
    <source>
        <dbReference type="EMBL" id="HIS92674.1"/>
    </source>
</evidence>
<evidence type="ECO:0000256" key="3">
    <source>
        <dbReference type="ARBA" id="ARBA00022475"/>
    </source>
</evidence>
<feature type="transmembrane region" description="Helical" evidence="7">
    <location>
        <begin position="74"/>
        <end position="103"/>
    </location>
</feature>
<feature type="domain" description="ABC transmembrane type-1" evidence="8">
    <location>
        <begin position="74"/>
        <end position="285"/>
    </location>
</feature>
<keyword evidence="2 7" id="KW-0813">Transport</keyword>
<feature type="transmembrane region" description="Helical" evidence="7">
    <location>
        <begin position="115"/>
        <end position="134"/>
    </location>
</feature>
<keyword evidence="6 7" id="KW-0472">Membrane</keyword>
<dbReference type="Gene3D" id="1.10.3720.10">
    <property type="entry name" value="MetI-like"/>
    <property type="match status" value="1"/>
</dbReference>
<gene>
    <name evidence="9" type="ORF">IAA84_06600</name>
</gene>
<protein>
    <submittedName>
        <fullName evidence="9">Carbohydrate ABC transporter permease</fullName>
    </submittedName>
</protein>
<dbReference type="PANTHER" id="PTHR43744">
    <property type="entry name" value="ABC TRANSPORTER PERMEASE PROTEIN MG189-RELATED-RELATED"/>
    <property type="match status" value="1"/>
</dbReference>
<dbReference type="EMBL" id="DVJN01000129">
    <property type="protein sequence ID" value="HIS92674.1"/>
    <property type="molecule type" value="Genomic_DNA"/>
</dbReference>
<keyword evidence="5 7" id="KW-1133">Transmembrane helix</keyword>
<evidence type="ECO:0000256" key="2">
    <source>
        <dbReference type="ARBA" id="ARBA00022448"/>
    </source>
</evidence>
<comment type="similarity">
    <text evidence="7">Belongs to the binding-protein-dependent transport system permease family.</text>
</comment>
<dbReference type="InterPro" id="IPR035906">
    <property type="entry name" value="MetI-like_sf"/>
</dbReference>
<reference evidence="9" key="1">
    <citation type="submission" date="2020-10" db="EMBL/GenBank/DDBJ databases">
        <authorList>
            <person name="Gilroy R."/>
        </authorList>
    </citation>
    <scope>NUCLEOTIDE SEQUENCE</scope>
    <source>
        <strain evidence="9">13766</strain>
    </source>
</reference>
<organism evidence="9 10">
    <name type="scientific">Candidatus Alectryocaccomicrobium excrementavium</name>
    <dbReference type="NCBI Taxonomy" id="2840668"/>
    <lineage>
        <taxon>Bacteria</taxon>
        <taxon>Bacillati</taxon>
        <taxon>Bacillota</taxon>
        <taxon>Clostridia</taxon>
        <taxon>Candidatus Alectryocaccomicrobium</taxon>
    </lineage>
</organism>
<evidence type="ECO:0000259" key="8">
    <source>
        <dbReference type="PROSITE" id="PS50928"/>
    </source>
</evidence>
<accession>A0A9D1G082</accession>
<dbReference type="GO" id="GO:0055085">
    <property type="term" value="P:transmembrane transport"/>
    <property type="evidence" value="ECO:0007669"/>
    <property type="project" value="InterPro"/>
</dbReference>
<dbReference type="SUPFAM" id="SSF161098">
    <property type="entry name" value="MetI-like"/>
    <property type="match status" value="1"/>
</dbReference>
<feature type="transmembrane region" description="Helical" evidence="7">
    <location>
        <begin position="188"/>
        <end position="213"/>
    </location>
</feature>
<reference evidence="9" key="2">
    <citation type="journal article" date="2021" name="PeerJ">
        <title>Extensive microbial diversity within the chicken gut microbiome revealed by metagenomics and culture.</title>
        <authorList>
            <person name="Gilroy R."/>
            <person name="Ravi A."/>
            <person name="Getino M."/>
            <person name="Pursley I."/>
            <person name="Horton D.L."/>
            <person name="Alikhan N.F."/>
            <person name="Baker D."/>
            <person name="Gharbi K."/>
            <person name="Hall N."/>
            <person name="Watson M."/>
            <person name="Adriaenssens E.M."/>
            <person name="Foster-Nyarko E."/>
            <person name="Jarju S."/>
            <person name="Secka A."/>
            <person name="Antonio M."/>
            <person name="Oren A."/>
            <person name="Chaudhuri R.R."/>
            <person name="La Ragione R."/>
            <person name="Hildebrand F."/>
            <person name="Pallen M.J."/>
        </authorList>
    </citation>
    <scope>NUCLEOTIDE SEQUENCE</scope>
    <source>
        <strain evidence="9">13766</strain>
    </source>
</reference>
<dbReference type="GO" id="GO:0005886">
    <property type="term" value="C:plasma membrane"/>
    <property type="evidence" value="ECO:0007669"/>
    <property type="project" value="UniProtKB-SubCell"/>
</dbReference>
<dbReference type="Proteomes" id="UP000824140">
    <property type="component" value="Unassembled WGS sequence"/>
</dbReference>
<sequence>MRSHKNAIRTTSRVADAIILIFMLCVALLCLLPILNVLALSFSSSTAAAAGRVKLWPVDFTLYSYEYALTKPQFLHSFWISVQRVVLGLIINMVCTILAAYPLSKSRRELAGRNVYAWFFFFTMIFSGGLIPWYTVVKQTGLMNTLWGVIIPGAVPVYNVIILLNFFRQLPRELSEAAYVDGASEMYILLKLYLPLSIPSLATLALFVAVGHWNSWFDGLILMQSPDNYPLQTYLRNLIAVKNMSTMTHMTQTELQELSKISDRTLRAAQIFIAAVPILAVYPFVQKFFMKGLVMGSVKG</sequence>
<dbReference type="PANTHER" id="PTHR43744:SF9">
    <property type="entry name" value="POLYGALACTURONAN_RHAMNOGALACTURONAN TRANSPORT SYSTEM PERMEASE PROTEIN YTCP"/>
    <property type="match status" value="1"/>
</dbReference>
<comment type="subcellular location">
    <subcellularLocation>
        <location evidence="1 7">Cell membrane</location>
        <topology evidence="1 7">Multi-pass membrane protein</topology>
    </subcellularLocation>
</comment>
<feature type="transmembrane region" description="Helical" evidence="7">
    <location>
        <begin position="268"/>
        <end position="285"/>
    </location>
</feature>
<dbReference type="Pfam" id="PF00528">
    <property type="entry name" value="BPD_transp_1"/>
    <property type="match status" value="1"/>
</dbReference>
<evidence type="ECO:0000256" key="4">
    <source>
        <dbReference type="ARBA" id="ARBA00022692"/>
    </source>
</evidence>
<name>A0A9D1G082_9FIRM</name>
<evidence type="ECO:0000313" key="10">
    <source>
        <dbReference type="Proteomes" id="UP000824140"/>
    </source>
</evidence>
<comment type="caution">
    <text evidence="9">The sequence shown here is derived from an EMBL/GenBank/DDBJ whole genome shotgun (WGS) entry which is preliminary data.</text>
</comment>
<keyword evidence="3" id="KW-1003">Cell membrane</keyword>